<keyword evidence="2" id="KW-1185">Reference proteome</keyword>
<reference evidence="1 2" key="1">
    <citation type="submission" date="2017-03" db="EMBL/GenBank/DDBJ databases">
        <authorList>
            <person name="Afonso C.L."/>
            <person name="Miller P.J."/>
            <person name="Scott M.A."/>
            <person name="Spackman E."/>
            <person name="Goraichik I."/>
            <person name="Dimitrov K.M."/>
            <person name="Suarez D.L."/>
            <person name="Swayne D.E."/>
        </authorList>
    </citation>
    <scope>NUCLEOTIDE SEQUENCE [LARGE SCALE GENOMIC DNA]</scope>
    <source>
        <strain evidence="1 2">CECT 7971</strain>
    </source>
</reference>
<name>A0A1Y5TK38_9RHOB</name>
<dbReference type="AlphaFoldDB" id="A0A1Y5TK38"/>
<dbReference type="Proteomes" id="UP000193307">
    <property type="component" value="Unassembled WGS sequence"/>
</dbReference>
<sequence length="284" mass="32210">MPQRGKPTFSSSSDLYREVNMSSALTVGCFCSQCDDQIFRTLDAGTGDTTRRMLLLQAYRSAGYMLGQTRIDYETMLGTHRELGTPPSLAPTWRIKDRRIASNLKEEAAYSIHGVRYVLDALKAAIYGEANNVKVLYTSPQKIELEMLLSSACYINSGLFGMPLGMNWNNSGEGMPICFLSLLPLNGRHVLGIVYFDRHRQFVLAQVKRFLTLSDHEKGFHLFRLTSANNFGFAMSPRSYELVRTRFPDIVDNIAMDVRNMLANRLGQDWTNYHVPRTFPKLVL</sequence>
<gene>
    <name evidence="1" type="ORF">PAM7971_03471</name>
</gene>
<dbReference type="EMBL" id="FWFW01000014">
    <property type="protein sequence ID" value="SLN65798.1"/>
    <property type="molecule type" value="Genomic_DNA"/>
</dbReference>
<organism evidence="1 2">
    <name type="scientific">Pacificibacter marinus</name>
    <dbReference type="NCBI Taxonomy" id="658057"/>
    <lineage>
        <taxon>Bacteria</taxon>
        <taxon>Pseudomonadati</taxon>
        <taxon>Pseudomonadota</taxon>
        <taxon>Alphaproteobacteria</taxon>
        <taxon>Rhodobacterales</taxon>
        <taxon>Roseobacteraceae</taxon>
        <taxon>Pacificibacter</taxon>
    </lineage>
</organism>
<proteinExistence type="predicted"/>
<evidence type="ECO:0000313" key="1">
    <source>
        <dbReference type="EMBL" id="SLN65798.1"/>
    </source>
</evidence>
<dbReference type="STRING" id="658057.SAMN04488032_1239"/>
<protein>
    <submittedName>
        <fullName evidence="1">Uncharacterized protein</fullName>
    </submittedName>
</protein>
<dbReference type="PROSITE" id="PS51257">
    <property type="entry name" value="PROKAR_LIPOPROTEIN"/>
    <property type="match status" value="1"/>
</dbReference>
<evidence type="ECO:0000313" key="2">
    <source>
        <dbReference type="Proteomes" id="UP000193307"/>
    </source>
</evidence>
<accession>A0A1Y5TK38</accession>